<sequence length="458" mass="53383">MGILNRLIGDQRKLYQSRQDRNYFFGAIENLISWEDNKSDYHEVVYLRNMKKDNYDQDSFSGTVNPCHPILTSDYSSQLWEILYLDFNQLCEFIITEQVEINSRKLCPILICERFKEIKKMKKVKDIGNTSEALKILQHFYSDQNYYDKNQMIMPISFYCSALYLQLDKLEKKYDISAALSKKGGLSGIAKKSFTPKDFMKQFAGRKMIYGNPYIKDNYIKGKGKENLTLKKASGELKISLNIDRGKAEEIYKLMEYAGVSTLDFELSMGHYIDLTIKPNNTVSLNILRNNICNEVHKILYEMNSSDIGIDFPQYIKYEDGYQSLGRILRIHSSEESLKKLSVALQLVADLKQNCILSNILSIPSVIKEYRIISRVQQNMSNAKLRRLRKRNSIKTDGIKKYKIKMCMGSLSNAYLELYSYSTGQKYRRYIEIKKEKIEHKGRFDTFGLSYNATVPFF</sequence>
<evidence type="ECO:0000313" key="2">
    <source>
        <dbReference type="EMBL" id="ETO34575.1"/>
    </source>
</evidence>
<proteinExistence type="predicted"/>
<dbReference type="Pfam" id="PF09618">
    <property type="entry name" value="Cas_Csy4"/>
    <property type="match status" value="1"/>
</dbReference>
<dbReference type="InterPro" id="IPR045374">
    <property type="entry name" value="Cas5fv_helical"/>
</dbReference>
<organism evidence="2 3">
    <name type="scientific">Reticulomyxa filosa</name>
    <dbReference type="NCBI Taxonomy" id="46433"/>
    <lineage>
        <taxon>Eukaryota</taxon>
        <taxon>Sar</taxon>
        <taxon>Rhizaria</taxon>
        <taxon>Retaria</taxon>
        <taxon>Foraminifera</taxon>
        <taxon>Monothalamids</taxon>
        <taxon>Reticulomyxidae</taxon>
        <taxon>Reticulomyxa</taxon>
    </lineage>
</organism>
<gene>
    <name evidence="2" type="ORF">RFI_02514</name>
</gene>
<dbReference type="Proteomes" id="UP000023152">
    <property type="component" value="Unassembled WGS sequence"/>
</dbReference>
<dbReference type="InterPro" id="IPR042564">
    <property type="entry name" value="CRISPR-Cas6/Csy4_sf"/>
</dbReference>
<dbReference type="NCBIfam" id="TIGR02563">
    <property type="entry name" value="cas_Csy4"/>
    <property type="match status" value="1"/>
</dbReference>
<name>X6P7S4_RETFI</name>
<comment type="caution">
    <text evidence="2">The sequence shown here is derived from an EMBL/GenBank/DDBJ whole genome shotgun (WGS) entry which is preliminary data.</text>
</comment>
<evidence type="ECO:0000313" key="3">
    <source>
        <dbReference type="Proteomes" id="UP000023152"/>
    </source>
</evidence>
<reference evidence="2 3" key="1">
    <citation type="journal article" date="2013" name="Curr. Biol.">
        <title>The Genome of the Foraminiferan Reticulomyxa filosa.</title>
        <authorList>
            <person name="Glockner G."/>
            <person name="Hulsmann N."/>
            <person name="Schleicher M."/>
            <person name="Noegel A.A."/>
            <person name="Eichinger L."/>
            <person name="Gallinger C."/>
            <person name="Pawlowski J."/>
            <person name="Sierra R."/>
            <person name="Euteneuer U."/>
            <person name="Pillet L."/>
            <person name="Moustafa A."/>
            <person name="Platzer M."/>
            <person name="Groth M."/>
            <person name="Szafranski K."/>
            <person name="Schliwa M."/>
        </authorList>
    </citation>
    <scope>NUCLEOTIDE SEQUENCE [LARGE SCALE GENOMIC DNA]</scope>
</reference>
<dbReference type="AlphaFoldDB" id="X6P7S4"/>
<dbReference type="Pfam" id="PF20158">
    <property type="entry name" value="Cas5fv_helical"/>
    <property type="match status" value="1"/>
</dbReference>
<dbReference type="Gene3D" id="3.30.70.2540">
    <property type="entry name" value="CRISPR-associated endoribonuclease Cas6/Csy4"/>
    <property type="match status" value="1"/>
</dbReference>
<feature type="domain" description="Cas5fv helical" evidence="1">
    <location>
        <begin position="54"/>
        <end position="205"/>
    </location>
</feature>
<dbReference type="CDD" id="cd09739">
    <property type="entry name" value="Cas6_I-F"/>
    <property type="match status" value="1"/>
</dbReference>
<keyword evidence="3" id="KW-1185">Reference proteome</keyword>
<dbReference type="GO" id="GO:0043571">
    <property type="term" value="P:maintenance of CRISPR repeat elements"/>
    <property type="evidence" value="ECO:0007669"/>
    <property type="project" value="InterPro"/>
</dbReference>
<dbReference type="GO" id="GO:0004519">
    <property type="term" value="F:endonuclease activity"/>
    <property type="evidence" value="ECO:0007669"/>
    <property type="project" value="InterPro"/>
</dbReference>
<protein>
    <recommendedName>
        <fullName evidence="1">Cas5fv helical domain-containing protein</fullName>
    </recommendedName>
</protein>
<accession>X6P7S4</accession>
<dbReference type="EMBL" id="ASPP01002453">
    <property type="protein sequence ID" value="ETO34575.1"/>
    <property type="molecule type" value="Genomic_DNA"/>
</dbReference>
<dbReference type="InterPro" id="IPR013396">
    <property type="entry name" value="CRISPR-assoc_prot_Csy4"/>
</dbReference>
<evidence type="ECO:0000259" key="1">
    <source>
        <dbReference type="Pfam" id="PF20158"/>
    </source>
</evidence>